<dbReference type="KEGG" id="vg:64367845"/>
<dbReference type="EMBL" id="MK524500">
    <property type="protein sequence ID" value="QBI97274.1"/>
    <property type="molecule type" value="Genomic_DNA"/>
</dbReference>
<dbReference type="GO" id="GO:0016887">
    <property type="term" value="F:ATP hydrolysis activity"/>
    <property type="evidence" value="ECO:0007669"/>
    <property type="project" value="InterPro"/>
</dbReference>
<proteinExistence type="predicted"/>
<reference evidence="2 3" key="1">
    <citation type="submission" date="2019-02" db="EMBL/GenBank/DDBJ databases">
        <authorList>
            <person name="Zhang K.D."/>
            <person name="Akoto F."/>
            <person name="Faltine-Gonzalez D.Z."/>
            <person name="Kenna M.A."/>
            <person name="Korenberg J.B."/>
            <person name="Mageeney C.M."/>
            <person name="Mendello K.R."/>
            <person name="Pyfer L.M."/>
            <person name="Ramirez W.A."/>
            <person name="Reisner J.R."/>
            <person name="Thoonkuzhy M.J."/>
            <person name="Veliz C.A."/>
            <person name="Zuilkoski C.M."/>
            <person name="Ware V.C."/>
            <person name="Garlena R.A."/>
            <person name="Russell D.A."/>
            <person name="Pope W.H."/>
            <person name="Jacobs-Sera D."/>
            <person name="Hatfull G.F."/>
        </authorList>
    </citation>
    <scope>NUCLEOTIDE SEQUENCE [LARGE SCALE GENOMIC DNA]</scope>
</reference>
<evidence type="ECO:0000313" key="3">
    <source>
        <dbReference type="Proteomes" id="UP000293661"/>
    </source>
</evidence>
<feature type="domain" description="AAA+ ATPase" evidence="1">
    <location>
        <begin position="57"/>
        <end position="212"/>
    </location>
</feature>
<organism evidence="2 3">
    <name type="scientific">Mycobacterium phage Kevin1</name>
    <dbReference type="NCBI Taxonomy" id="2530132"/>
    <lineage>
        <taxon>Viruses</taxon>
        <taxon>Duplodnaviria</taxon>
        <taxon>Heunggongvirae</taxon>
        <taxon>Uroviricota</taxon>
        <taxon>Caudoviricetes</taxon>
        <taxon>Nclasvirinae</taxon>
        <taxon>Charlievirus</taxon>
        <taxon>Charlievirus Kevin1</taxon>
    </lineage>
</organism>
<dbReference type="GeneID" id="64367845"/>
<dbReference type="InterPro" id="IPR027417">
    <property type="entry name" value="P-loop_NTPase"/>
</dbReference>
<dbReference type="RefSeq" id="YP_010052033.1">
    <property type="nucleotide sequence ID" value="NC_054451.1"/>
</dbReference>
<evidence type="ECO:0000259" key="1">
    <source>
        <dbReference type="SMART" id="SM00382"/>
    </source>
</evidence>
<dbReference type="InterPro" id="IPR003593">
    <property type="entry name" value="AAA+_ATPase"/>
</dbReference>
<keyword evidence="3" id="KW-1185">Reference proteome</keyword>
<gene>
    <name evidence="2" type="primary">30</name>
    <name evidence="2" type="ORF">SEA_KEVIN1_30</name>
</gene>
<name>A0A481VTN7_9CAUD</name>
<sequence>MSLITVSSVVSPVEDPKFARRTALNRVFTPSTPVSHRAAFSGRYEEIMQVTSAVVQPGRHVILYGERGVGKTSLANILSELLVQTEDDFRNYAVRVNCTVDDDFKSIWAKVFDELGVQTTEYYGAYETPNPDQIRRILADLDPYMVIVIDEYDRVQDDDALSLMADTIKALSDRAVGSKLVLVGVSDSIESLIGEHESVRRCLEEVQVPRMSAAEVRELVKRGFTEAGLTIQKSAVDRIVRLSEGLPPYGHLLSLRAGERAVNDDRAHVTLRDVIESTDSVIKTHSGAAQYHHAVESSRPENLYAHVLAACALAEKDELGYFTAKAVEEPMSRIMGSKYEIPSFSRHLSSFLQEDRGCVLERRGEKKRYRYRFRDPLMQPFAILAAIANGLIPDDYQKELFDVDSDDDNWDAAARQLRLDQM</sequence>
<dbReference type="SUPFAM" id="SSF52540">
    <property type="entry name" value="P-loop containing nucleoside triphosphate hydrolases"/>
    <property type="match status" value="1"/>
</dbReference>
<dbReference type="PANTHER" id="PTHR34301:SF8">
    <property type="entry name" value="ATPASE DOMAIN-CONTAINING PROTEIN"/>
    <property type="match status" value="1"/>
</dbReference>
<evidence type="ECO:0000313" key="2">
    <source>
        <dbReference type="EMBL" id="QBI97274.1"/>
    </source>
</evidence>
<dbReference type="InterPro" id="IPR049945">
    <property type="entry name" value="AAA_22"/>
</dbReference>
<dbReference type="CDD" id="cd00009">
    <property type="entry name" value="AAA"/>
    <property type="match status" value="1"/>
</dbReference>
<dbReference type="PANTHER" id="PTHR34301">
    <property type="entry name" value="DNA-BINDING PROTEIN-RELATED"/>
    <property type="match status" value="1"/>
</dbReference>
<dbReference type="Proteomes" id="UP000293661">
    <property type="component" value="Segment"/>
</dbReference>
<protein>
    <submittedName>
        <fullName evidence="2">AAA-ATPase</fullName>
    </submittedName>
</protein>
<dbReference type="SMART" id="SM00382">
    <property type="entry name" value="AAA"/>
    <property type="match status" value="1"/>
</dbReference>
<accession>A0A481VTN7</accession>
<dbReference type="Gene3D" id="3.40.50.300">
    <property type="entry name" value="P-loop containing nucleotide triphosphate hydrolases"/>
    <property type="match status" value="1"/>
</dbReference>
<dbReference type="Pfam" id="PF13401">
    <property type="entry name" value="AAA_22"/>
    <property type="match status" value="1"/>
</dbReference>